<proteinExistence type="predicted"/>
<comment type="caution">
    <text evidence="1">The sequence shown here is derived from an EMBL/GenBank/DDBJ whole genome shotgun (WGS) entry which is preliminary data.</text>
</comment>
<evidence type="ECO:0000313" key="2">
    <source>
        <dbReference type="Proteomes" id="UP001185863"/>
    </source>
</evidence>
<name>A0AAE4V614_9NOCA</name>
<dbReference type="RefSeq" id="WP_249354556.1">
    <property type="nucleotide sequence ID" value="NZ_JAWLUP010000232.1"/>
</dbReference>
<dbReference type="EMBL" id="JAWLUP010000232">
    <property type="protein sequence ID" value="MDV7268872.1"/>
    <property type="molecule type" value="Genomic_DNA"/>
</dbReference>
<gene>
    <name evidence="1" type="ORF">R4315_30615</name>
</gene>
<dbReference type="AlphaFoldDB" id="A0AAE4V614"/>
<reference evidence="1" key="1">
    <citation type="submission" date="2023-10" db="EMBL/GenBank/DDBJ databases">
        <title>Development of a sustainable strategy for remediation of hydrocarbon-contaminated territories based on the waste exchange concept.</title>
        <authorList>
            <person name="Krivoruchko A."/>
        </authorList>
    </citation>
    <scope>NUCLEOTIDE SEQUENCE</scope>
    <source>
        <strain evidence="1">IEGM 68</strain>
    </source>
</reference>
<accession>A0AAE4V614</accession>
<protein>
    <submittedName>
        <fullName evidence="1">Uncharacterized protein</fullName>
    </submittedName>
</protein>
<sequence length="24" mass="2594">MYAAGSDAFDREAVHALLAEKTAR</sequence>
<organism evidence="1 2">
    <name type="scientific">Rhodococcus oxybenzonivorans</name>
    <dbReference type="NCBI Taxonomy" id="1990687"/>
    <lineage>
        <taxon>Bacteria</taxon>
        <taxon>Bacillati</taxon>
        <taxon>Actinomycetota</taxon>
        <taxon>Actinomycetes</taxon>
        <taxon>Mycobacteriales</taxon>
        <taxon>Nocardiaceae</taxon>
        <taxon>Rhodococcus</taxon>
    </lineage>
</organism>
<dbReference type="Proteomes" id="UP001185863">
    <property type="component" value="Unassembled WGS sequence"/>
</dbReference>
<evidence type="ECO:0000313" key="1">
    <source>
        <dbReference type="EMBL" id="MDV7268872.1"/>
    </source>
</evidence>